<dbReference type="SUPFAM" id="SSF52540">
    <property type="entry name" value="P-loop containing nucleoside triphosphate hydrolases"/>
    <property type="match status" value="1"/>
</dbReference>
<feature type="repeat" description="WD" evidence="3">
    <location>
        <begin position="739"/>
        <end position="771"/>
    </location>
</feature>
<dbReference type="PROSITE" id="PS50294">
    <property type="entry name" value="WD_REPEATS_REGION"/>
    <property type="match status" value="5"/>
</dbReference>
<dbReference type="InterPro" id="IPR020472">
    <property type="entry name" value="WD40_PAC1"/>
</dbReference>
<keyword evidence="2" id="KW-0677">Repeat</keyword>
<feature type="repeat" description="WD" evidence="3">
    <location>
        <begin position="689"/>
        <end position="730"/>
    </location>
</feature>
<feature type="repeat" description="WD" evidence="3">
    <location>
        <begin position="821"/>
        <end position="845"/>
    </location>
</feature>
<organism evidence="4 5">
    <name type="scientific">Catellatospora citrea</name>
    <dbReference type="NCBI Taxonomy" id="53366"/>
    <lineage>
        <taxon>Bacteria</taxon>
        <taxon>Bacillati</taxon>
        <taxon>Actinomycetota</taxon>
        <taxon>Actinomycetes</taxon>
        <taxon>Micromonosporales</taxon>
        <taxon>Micromonosporaceae</taxon>
        <taxon>Catellatospora</taxon>
    </lineage>
</organism>
<dbReference type="EMBL" id="BONH01000007">
    <property type="protein sequence ID" value="GIF97023.1"/>
    <property type="molecule type" value="Genomic_DNA"/>
</dbReference>
<dbReference type="SUPFAM" id="SSF50494">
    <property type="entry name" value="Trypsin-like serine proteases"/>
    <property type="match status" value="1"/>
</dbReference>
<keyword evidence="1 3" id="KW-0853">WD repeat</keyword>
<dbReference type="InterPro" id="IPR019775">
    <property type="entry name" value="WD40_repeat_CS"/>
</dbReference>
<dbReference type="RefSeq" id="WP_120314892.1">
    <property type="nucleotide sequence ID" value="NZ_BONH01000007.1"/>
</dbReference>
<gene>
    <name evidence="4" type="ORF">Cci01nite_21170</name>
</gene>
<feature type="repeat" description="WD" evidence="3">
    <location>
        <begin position="898"/>
        <end position="933"/>
    </location>
</feature>
<dbReference type="Pfam" id="PF13365">
    <property type="entry name" value="Trypsin_2"/>
    <property type="match status" value="1"/>
</dbReference>
<evidence type="ECO:0000313" key="4">
    <source>
        <dbReference type="EMBL" id="GIF97023.1"/>
    </source>
</evidence>
<feature type="repeat" description="WD" evidence="3">
    <location>
        <begin position="855"/>
        <end position="889"/>
    </location>
</feature>
<proteinExistence type="predicted"/>
<dbReference type="Gene3D" id="2.40.10.120">
    <property type="match status" value="1"/>
</dbReference>
<name>A0A8J3KHF8_9ACTN</name>
<dbReference type="Proteomes" id="UP000659904">
    <property type="component" value="Unassembled WGS sequence"/>
</dbReference>
<dbReference type="PANTHER" id="PTHR22847">
    <property type="entry name" value="WD40 REPEAT PROTEIN"/>
    <property type="match status" value="1"/>
</dbReference>
<reference evidence="4 5" key="1">
    <citation type="submission" date="2021-01" db="EMBL/GenBank/DDBJ databases">
        <title>Whole genome shotgun sequence of Catellatospora citrea NBRC 14495.</title>
        <authorList>
            <person name="Komaki H."/>
            <person name="Tamura T."/>
        </authorList>
    </citation>
    <scope>NUCLEOTIDE SEQUENCE [LARGE SCALE GENOMIC DNA]</scope>
    <source>
        <strain evidence="4 5">NBRC 14495</strain>
    </source>
</reference>
<dbReference type="PANTHER" id="PTHR22847:SF637">
    <property type="entry name" value="WD REPEAT DOMAIN 5B"/>
    <property type="match status" value="1"/>
</dbReference>
<evidence type="ECO:0000256" key="3">
    <source>
        <dbReference type="PROSITE-ProRule" id="PRU00221"/>
    </source>
</evidence>
<dbReference type="InterPro" id="IPR001680">
    <property type="entry name" value="WD40_rpt"/>
</dbReference>
<dbReference type="InterPro" id="IPR009003">
    <property type="entry name" value="Peptidase_S1_PA"/>
</dbReference>
<evidence type="ECO:0008006" key="6">
    <source>
        <dbReference type="Google" id="ProtNLM"/>
    </source>
</evidence>
<dbReference type="AlphaFoldDB" id="A0A8J3KHF8"/>
<sequence length="1205" mass="126190">MTGFADRVVEVLCDLGPTAPRRWISSSGLLISGRHVLTAAHAVAPAGAVTVRGVDKVELAAAVALVGDADVADLALLELAEPLDGYAPLRWARVDRDGAETIAGCRGIGYPLFQQVPVRDTAQLDGVVPTGDRRVSDLLTLRVTSSPRALPPQQEALGQSQWSGISGTVVVTADEVMIGVVTEHQPRAGDSALTLTPITHVDRLPDAAAWWDVLGGRPVQLPQRRRRPPYFATVAEIADRTPELRDRSGELADLAAFAVGAESFRFLVGTPWAGKTALAAHLAVNPPPDVDCVAYLLQRRALDASGSRFLAAVTSQLADLLGEQAPEPDAHALTDLWARAVERADDLGRHLLLIVDGLDEDLRPAGERSVASLIPTRRGRHAHVLLTARRDQLPEDVDADHPLWDALPVRMTQAVEAARVEQRAFTDLDALAADPPSRQVLGLLAAAAGPLTITELADLGAGDAYDVGAIVTKKAARVIDGGDDGWRFAHQALLDTCRDTVFGPALATLVETVDAWAERWSARGWPDGTPRHLLAHYPWALLARSAHDRFATLTGDPQWVAAAVAAVGVDAVLGVLRAASATGVPLRLLDIEAHHLRAGGAGEPAGQLALAAAYTGADDPRWAQAALRRAGLAAEWTSGRASRSLRRSFDSGSRQVWAAAFVTATSVVTGDDDGRVRLWQLDGGHYTDLGRHDAGVHRVAVDQATGSVVTCGNDQTVRLWNLPDGTPRTLARGLGHMWAVAFSPDGRQIATGGRDTAVRLWNLADGPPTVLGTHDDQVRVLAFSPDGSMIVSSGRDSVIRLWWPGTAAGEILGSTTPGKWIEAMAVTPDGADVITGSYDGAVRAWPLDGTPRRRLGQHEGQVWAAAVSPDGTFAVTGGGDGRVCLWPLEASAGPERILGRHGEPVRSVSVSPDGTHVVSSAADGIVHIWDLDSAPDSSGQRQSLTAVAVDPAGAVYSGALDGQLRDQAGELRRLGTGVRALAHDGARLFVLGDDGMIVADGVAYAEHPGARALAVSTAAEVLVAAGGTRGVTIWPLAGGPARQVACSTQIQAVAVNAAGVIVSGASSGSVAIISRDGQARLVLPADRTPPIWSVAITTGFAASGDQHGTIRLWRLGSDATGTDIVGSVLAELAGPIGGLAFAEDGTALLSAGEDGLRVWTIPDGRLLRHVRTEPLHALAVHGDTAATLSDQLGLTRWRLDLAKAG</sequence>
<comment type="caution">
    <text evidence="4">The sequence shown here is derived from an EMBL/GenBank/DDBJ whole genome shotgun (WGS) entry which is preliminary data.</text>
</comment>
<evidence type="ECO:0000313" key="5">
    <source>
        <dbReference type="Proteomes" id="UP000659904"/>
    </source>
</evidence>
<dbReference type="SUPFAM" id="SSF63829">
    <property type="entry name" value="Calcium-dependent phosphotriesterase"/>
    <property type="match status" value="2"/>
</dbReference>
<dbReference type="SMART" id="SM00320">
    <property type="entry name" value="WD40"/>
    <property type="match status" value="10"/>
</dbReference>
<dbReference type="SUPFAM" id="SSF101908">
    <property type="entry name" value="Putative isomerase YbhE"/>
    <property type="match status" value="1"/>
</dbReference>
<dbReference type="Pfam" id="PF00400">
    <property type="entry name" value="WD40"/>
    <property type="match status" value="6"/>
</dbReference>
<protein>
    <recommendedName>
        <fullName evidence="6">WD40 repeat protein</fullName>
    </recommendedName>
</protein>
<feature type="repeat" description="WD" evidence="3">
    <location>
        <begin position="771"/>
        <end position="802"/>
    </location>
</feature>
<dbReference type="PROSITE" id="PS00678">
    <property type="entry name" value="WD_REPEATS_1"/>
    <property type="match status" value="3"/>
</dbReference>
<dbReference type="PROSITE" id="PS50082">
    <property type="entry name" value="WD_REPEATS_2"/>
    <property type="match status" value="6"/>
</dbReference>
<evidence type="ECO:0000256" key="1">
    <source>
        <dbReference type="ARBA" id="ARBA00022574"/>
    </source>
</evidence>
<dbReference type="InterPro" id="IPR015943">
    <property type="entry name" value="WD40/YVTN_repeat-like_dom_sf"/>
</dbReference>
<accession>A0A8J3KHF8</accession>
<keyword evidence="5" id="KW-1185">Reference proteome</keyword>
<evidence type="ECO:0000256" key="2">
    <source>
        <dbReference type="ARBA" id="ARBA00022737"/>
    </source>
</evidence>
<dbReference type="InterPro" id="IPR027417">
    <property type="entry name" value="P-loop_NTPase"/>
</dbReference>
<dbReference type="Gene3D" id="2.130.10.10">
    <property type="entry name" value="YVTN repeat-like/Quinoprotein amine dehydrogenase"/>
    <property type="match status" value="4"/>
</dbReference>
<dbReference type="PRINTS" id="PR00320">
    <property type="entry name" value="GPROTEINBRPT"/>
</dbReference>
<dbReference type="CDD" id="cd00200">
    <property type="entry name" value="WD40"/>
    <property type="match status" value="1"/>
</dbReference>